<keyword evidence="4" id="KW-1185">Reference proteome</keyword>
<accession>A0ABQ0D0M4</accession>
<evidence type="ECO:0000259" key="2">
    <source>
        <dbReference type="Pfam" id="PF20516"/>
    </source>
</evidence>
<protein>
    <recommendedName>
        <fullName evidence="2">PD-(D/E)XK nuclease-like domain-containing protein</fullName>
    </recommendedName>
</protein>
<name>A0ABQ0D0M4_9HYPO</name>
<feature type="region of interest" description="Disordered" evidence="1">
    <location>
        <begin position="1"/>
        <end position="47"/>
    </location>
</feature>
<dbReference type="InterPro" id="IPR046797">
    <property type="entry name" value="PDDEXK_12"/>
</dbReference>
<gene>
    <name evidence="3" type="primary">g7461</name>
    <name evidence="3" type="ORF">EsDP_00007461</name>
</gene>
<feature type="domain" description="PD-(D/E)XK nuclease-like" evidence="2">
    <location>
        <begin position="115"/>
        <end position="370"/>
    </location>
</feature>
<proteinExistence type="predicted"/>
<dbReference type="EMBL" id="BAAFGZ010001047">
    <property type="protein sequence ID" value="GAB0139249.1"/>
    <property type="molecule type" value="Genomic_DNA"/>
</dbReference>
<feature type="non-terminal residue" evidence="3">
    <location>
        <position position="375"/>
    </location>
</feature>
<sequence length="375" mass="42043">MDDAESTSPRKRARGGEDAELTPRPPRRTLTASSASSSSRASRSPAPLKKQLMALRLDESGIVFRQLQIDDPPLSAASDVFSDLRDIGNGIEILPEDLRASITNGLSIRGPAAHAWRYSFRPGTARDLPGYTPSPTAITLVREWAKHCHEAEHEEAAWGEEVHHRLLEAIFRVAGLAKGEQFNFTSCQTARPHQAWLPQSGKANMIDKCIYYDTSNESDYLRALQEFSRHSPTLTVNHTDFAALQLQIILVGIEVKKRGGRPDAKLQMGTWHAAQWAFLRWAVLAALQRREPDKDASTLEQQAKDNLSQLPFLIGILVEGHSWAFTISTREQSKTVHWEDHRFGTTENNLDICKSVAGVRRITAYAKEVYVPWFK</sequence>
<dbReference type="Pfam" id="PF20516">
    <property type="entry name" value="PDDEXK_12"/>
    <property type="match status" value="1"/>
</dbReference>
<evidence type="ECO:0000313" key="4">
    <source>
        <dbReference type="Proteomes" id="UP001562357"/>
    </source>
</evidence>
<organism evidence="3 4">
    <name type="scientific">Epichloe bromicola</name>
    <dbReference type="NCBI Taxonomy" id="79588"/>
    <lineage>
        <taxon>Eukaryota</taxon>
        <taxon>Fungi</taxon>
        <taxon>Dikarya</taxon>
        <taxon>Ascomycota</taxon>
        <taxon>Pezizomycotina</taxon>
        <taxon>Sordariomycetes</taxon>
        <taxon>Hypocreomycetidae</taxon>
        <taxon>Hypocreales</taxon>
        <taxon>Clavicipitaceae</taxon>
        <taxon>Epichloe</taxon>
    </lineage>
</organism>
<feature type="compositionally biased region" description="Low complexity" evidence="1">
    <location>
        <begin position="28"/>
        <end position="47"/>
    </location>
</feature>
<evidence type="ECO:0000256" key="1">
    <source>
        <dbReference type="SAM" id="MobiDB-lite"/>
    </source>
</evidence>
<evidence type="ECO:0000313" key="3">
    <source>
        <dbReference type="EMBL" id="GAB0139249.1"/>
    </source>
</evidence>
<comment type="caution">
    <text evidence="3">The sequence shown here is derived from an EMBL/GenBank/DDBJ whole genome shotgun (WGS) entry which is preliminary data.</text>
</comment>
<reference evidence="4" key="1">
    <citation type="submission" date="2024-06" db="EMBL/GenBank/DDBJ databases">
        <title>Draft Genome Sequences of Epichloe bromicola Strains Isolated from Elymus ciliaris.</title>
        <authorList>
            <consortium name="Epichloe bromicola genome sequencing consortium"/>
            <person name="Miura A."/>
            <person name="Imano S."/>
            <person name="Ashida A."/>
            <person name="Sato I."/>
            <person name="Chiba S."/>
            <person name="Tanaka A."/>
            <person name="Camagna M."/>
            <person name="Takemoto D."/>
        </authorList>
    </citation>
    <scope>NUCLEOTIDE SEQUENCE [LARGE SCALE GENOMIC DNA]</scope>
    <source>
        <strain evidence="4">DP</strain>
    </source>
</reference>
<dbReference type="Proteomes" id="UP001562357">
    <property type="component" value="Unassembled WGS sequence"/>
</dbReference>